<name>A0A835RSS1_VANPL</name>
<dbReference type="GO" id="GO:0016579">
    <property type="term" value="P:protein deubiquitination"/>
    <property type="evidence" value="ECO:0007669"/>
    <property type="project" value="InterPro"/>
</dbReference>
<feature type="domain" description="MYND-type" evidence="7">
    <location>
        <begin position="55"/>
        <end position="92"/>
    </location>
</feature>
<dbReference type="Proteomes" id="UP000636800">
    <property type="component" value="Chromosome 1"/>
</dbReference>
<evidence type="ECO:0000256" key="1">
    <source>
        <dbReference type="ARBA" id="ARBA00022723"/>
    </source>
</evidence>
<dbReference type="Pfam" id="PF00443">
    <property type="entry name" value="UCH"/>
    <property type="match status" value="1"/>
</dbReference>
<evidence type="ECO:0000313" key="8">
    <source>
        <dbReference type="EMBL" id="KAG0497616.1"/>
    </source>
</evidence>
<dbReference type="PROSITE" id="PS50235">
    <property type="entry name" value="USP_3"/>
    <property type="match status" value="1"/>
</dbReference>
<dbReference type="PROSITE" id="PS50865">
    <property type="entry name" value="ZF_MYND_2"/>
    <property type="match status" value="1"/>
</dbReference>
<feature type="region of interest" description="Disordered" evidence="5">
    <location>
        <begin position="147"/>
        <end position="200"/>
    </location>
</feature>
<dbReference type="PANTHER" id="PTHR24006:SF874">
    <property type="entry name" value="UBIQUITIN CARBOXYL-TERMINAL HYDROLASE 16"/>
    <property type="match status" value="1"/>
</dbReference>
<feature type="domain" description="USP" evidence="6">
    <location>
        <begin position="202"/>
        <end position="636"/>
    </location>
</feature>
<feature type="compositionally biased region" description="Polar residues" evidence="5">
    <location>
        <begin position="180"/>
        <end position="200"/>
    </location>
</feature>
<dbReference type="Gene3D" id="3.90.70.10">
    <property type="entry name" value="Cysteine proteinases"/>
    <property type="match status" value="1"/>
</dbReference>
<dbReference type="InterPro" id="IPR050164">
    <property type="entry name" value="Peptidase_C19"/>
</dbReference>
<dbReference type="PROSITE" id="PS01360">
    <property type="entry name" value="ZF_MYND_1"/>
    <property type="match status" value="1"/>
</dbReference>
<dbReference type="SUPFAM" id="SSF144232">
    <property type="entry name" value="HIT/MYND zinc finger-like"/>
    <property type="match status" value="1"/>
</dbReference>
<dbReference type="AlphaFoldDB" id="A0A835RSS1"/>
<dbReference type="EMBL" id="JADCNL010000001">
    <property type="protein sequence ID" value="KAG0497616.1"/>
    <property type="molecule type" value="Genomic_DNA"/>
</dbReference>
<keyword evidence="1" id="KW-0479">Metal-binding</keyword>
<keyword evidence="2 4" id="KW-0863">Zinc-finger</keyword>
<dbReference type="SUPFAM" id="SSF54001">
    <property type="entry name" value="Cysteine proteinases"/>
    <property type="match status" value="1"/>
</dbReference>
<proteinExistence type="predicted"/>
<dbReference type="Gene3D" id="6.10.140.2220">
    <property type="match status" value="1"/>
</dbReference>
<dbReference type="FunFam" id="6.10.140.2220:FF:000006">
    <property type="entry name" value="Ubiquitin carboxyl-terminal hydrolase 15"/>
    <property type="match status" value="1"/>
</dbReference>
<evidence type="ECO:0000256" key="3">
    <source>
        <dbReference type="ARBA" id="ARBA00022833"/>
    </source>
</evidence>
<dbReference type="InterPro" id="IPR028889">
    <property type="entry name" value="USP"/>
</dbReference>
<feature type="compositionally biased region" description="Polar residues" evidence="5">
    <location>
        <begin position="713"/>
        <end position="733"/>
    </location>
</feature>
<feature type="region of interest" description="Disordered" evidence="5">
    <location>
        <begin position="709"/>
        <end position="733"/>
    </location>
</feature>
<feature type="region of interest" description="Disordered" evidence="5">
    <location>
        <begin position="1"/>
        <end position="25"/>
    </location>
</feature>
<dbReference type="GO" id="GO:0004843">
    <property type="term" value="F:cysteine-type deubiquitinase activity"/>
    <property type="evidence" value="ECO:0007669"/>
    <property type="project" value="InterPro"/>
</dbReference>
<dbReference type="Pfam" id="PF01753">
    <property type="entry name" value="zf-MYND"/>
    <property type="match status" value="1"/>
</dbReference>
<gene>
    <name evidence="8" type="ORF">HPP92_002307</name>
</gene>
<dbReference type="InterPro" id="IPR038765">
    <property type="entry name" value="Papain-like_cys_pep_sf"/>
</dbReference>
<dbReference type="GO" id="GO:0005829">
    <property type="term" value="C:cytosol"/>
    <property type="evidence" value="ECO:0007669"/>
    <property type="project" value="TreeGrafter"/>
</dbReference>
<evidence type="ECO:0000259" key="6">
    <source>
        <dbReference type="PROSITE" id="PS50235"/>
    </source>
</evidence>
<dbReference type="InterPro" id="IPR001394">
    <property type="entry name" value="Peptidase_C19_UCH"/>
</dbReference>
<evidence type="ECO:0000313" key="9">
    <source>
        <dbReference type="Proteomes" id="UP000636800"/>
    </source>
</evidence>
<comment type="caution">
    <text evidence="8">The sequence shown here is derived from an EMBL/GenBank/DDBJ whole genome shotgun (WGS) entry which is preliminary data.</text>
</comment>
<evidence type="ECO:0000256" key="2">
    <source>
        <dbReference type="ARBA" id="ARBA00022771"/>
    </source>
</evidence>
<dbReference type="GO" id="GO:0005634">
    <property type="term" value="C:nucleus"/>
    <property type="evidence" value="ECO:0007669"/>
    <property type="project" value="TreeGrafter"/>
</dbReference>
<protein>
    <submittedName>
        <fullName evidence="8">Uncharacterized protein</fullName>
    </submittedName>
</protein>
<keyword evidence="3" id="KW-0862">Zinc</keyword>
<sequence length="836" mass="91312">MEASGGKEGGNQAISTPCGGGGREGGEGVDGRRFFYVSEPAASTVTKGGIGMSYCAVCHSPTTTRCARCKVVKYCSGKCQIIHWRQGHKNECHPPPVDNSNGQPHVPDYRGSTEVFESDSDPLEIKEFPDSLAVQLSSCSTFSGLGGVSSDASSNEKFNKTEDGQYADGNLGKSVLGSFPESSASSTAAEQINLPSSSQETLNARPIDITSSSDSKLKFIPVLVEVNCKFDASLNTNSSSVILVDTGNCVNAGESNLVSLSSKISDKLETSNISANSKQCHEENLDSIVAEMNSADDYTGLHADVAVKFSTLKSFTPSSIPVREVSKDTKSLGIEKSCEVGYGGKVEKHSNRITKNSSSVLNCKVPVDGIVEQITLPMRDNHSGVCSFESGKCFFPYDVFIKLCNSEKVEMNPCGLVNLGNRHAIDAMQSACLKEAGASACRESNAETTLIQLIFGGYLNSKVKCMRCRGKSEQRERMMDLSVEIHGDIGSLEEALARFTATEILEGENKYKCGRCNSYEQAKKQLTILEAPNVLVIALKRYQSGKFGKLNKMIRFPEFLNLAPYMSGSDDKSPVYGLYAVVVHNDVMNAAFSGHYVCYVKNMHGKWFKTDDSVVKEVDLQKVLSQGAYMLLYARCSPRAPSMLRREIAKNSKSNQNLHCYTTKTRSSSVFSRSPEPNRRLHNLLNKRLYHSKRDISSDSSSLFSCSDEGSSWSGESTKDSATTEDFTESTFNSPLRFPEDMGRFHYSPNSSEAMSDSADLSPFGLRLDKDDGRGAEDGFQFEENLPFLCSTIRCRNLTEGCCSSRSETNLVSSSEAKSTVLFRRPGREKTAQTFY</sequence>
<evidence type="ECO:0000259" key="7">
    <source>
        <dbReference type="PROSITE" id="PS50865"/>
    </source>
</evidence>
<evidence type="ECO:0000256" key="4">
    <source>
        <dbReference type="PROSITE-ProRule" id="PRU00134"/>
    </source>
</evidence>
<organism evidence="8 9">
    <name type="scientific">Vanilla planifolia</name>
    <name type="common">Vanilla</name>
    <dbReference type="NCBI Taxonomy" id="51239"/>
    <lineage>
        <taxon>Eukaryota</taxon>
        <taxon>Viridiplantae</taxon>
        <taxon>Streptophyta</taxon>
        <taxon>Embryophyta</taxon>
        <taxon>Tracheophyta</taxon>
        <taxon>Spermatophyta</taxon>
        <taxon>Magnoliopsida</taxon>
        <taxon>Liliopsida</taxon>
        <taxon>Asparagales</taxon>
        <taxon>Orchidaceae</taxon>
        <taxon>Vanilloideae</taxon>
        <taxon>Vanilleae</taxon>
        <taxon>Vanilla</taxon>
    </lineage>
</organism>
<keyword evidence="9" id="KW-1185">Reference proteome</keyword>
<dbReference type="GO" id="GO:0008270">
    <property type="term" value="F:zinc ion binding"/>
    <property type="evidence" value="ECO:0007669"/>
    <property type="project" value="UniProtKB-KW"/>
</dbReference>
<evidence type="ECO:0000256" key="5">
    <source>
        <dbReference type="SAM" id="MobiDB-lite"/>
    </source>
</evidence>
<dbReference type="PANTHER" id="PTHR24006">
    <property type="entry name" value="UBIQUITIN CARBOXYL-TERMINAL HYDROLASE"/>
    <property type="match status" value="1"/>
</dbReference>
<dbReference type="OrthoDB" id="6500128at2759"/>
<accession>A0A835RSS1</accession>
<dbReference type="InterPro" id="IPR002893">
    <property type="entry name" value="Znf_MYND"/>
</dbReference>
<reference evidence="8 9" key="1">
    <citation type="journal article" date="2020" name="Nat. Food">
        <title>A phased Vanilla planifolia genome enables genetic improvement of flavour and production.</title>
        <authorList>
            <person name="Hasing T."/>
            <person name="Tang H."/>
            <person name="Brym M."/>
            <person name="Khazi F."/>
            <person name="Huang T."/>
            <person name="Chambers A.H."/>
        </authorList>
    </citation>
    <scope>NUCLEOTIDE SEQUENCE [LARGE SCALE GENOMIC DNA]</scope>
    <source>
        <tissue evidence="8">Leaf</tissue>
    </source>
</reference>